<comment type="caution">
    <text evidence="1">The sequence shown here is derived from an EMBL/GenBank/DDBJ whole genome shotgun (WGS) entry which is preliminary data.</text>
</comment>
<evidence type="ECO:0000313" key="1">
    <source>
        <dbReference type="EMBL" id="MBW4564949.1"/>
    </source>
</evidence>
<name>A0A951UJ94_9NOST</name>
<evidence type="ECO:0000313" key="2">
    <source>
        <dbReference type="Proteomes" id="UP000715781"/>
    </source>
</evidence>
<dbReference type="EMBL" id="JAHHHN010000028">
    <property type="protein sequence ID" value="MBW4564949.1"/>
    <property type="molecule type" value="Genomic_DNA"/>
</dbReference>
<reference evidence="1" key="1">
    <citation type="submission" date="2021-05" db="EMBL/GenBank/DDBJ databases">
        <authorList>
            <person name="Pietrasiak N."/>
            <person name="Ward R."/>
            <person name="Stajich J.E."/>
            <person name="Kurbessoian T."/>
        </authorList>
    </citation>
    <scope>NUCLEOTIDE SEQUENCE</scope>
    <source>
        <strain evidence="1">JT2-VF2</strain>
    </source>
</reference>
<gene>
    <name evidence="1" type="ORF">KME32_28345</name>
</gene>
<proteinExistence type="predicted"/>
<dbReference type="Proteomes" id="UP000715781">
    <property type="component" value="Unassembled WGS sequence"/>
</dbReference>
<reference evidence="1" key="2">
    <citation type="journal article" date="2022" name="Microbiol. Resour. Announc.">
        <title>Metagenome Sequencing to Explore Phylogenomics of Terrestrial Cyanobacteria.</title>
        <authorList>
            <person name="Ward R.D."/>
            <person name="Stajich J.E."/>
            <person name="Johansen J.R."/>
            <person name="Huntemann M."/>
            <person name="Clum A."/>
            <person name="Foster B."/>
            <person name="Foster B."/>
            <person name="Roux S."/>
            <person name="Palaniappan K."/>
            <person name="Varghese N."/>
            <person name="Mukherjee S."/>
            <person name="Reddy T.B.K."/>
            <person name="Daum C."/>
            <person name="Copeland A."/>
            <person name="Chen I.A."/>
            <person name="Ivanova N.N."/>
            <person name="Kyrpides N.C."/>
            <person name="Shapiro N."/>
            <person name="Eloe-Fadrosh E.A."/>
            <person name="Pietrasiak N."/>
        </authorList>
    </citation>
    <scope>NUCLEOTIDE SEQUENCE</scope>
    <source>
        <strain evidence="1">JT2-VF2</strain>
    </source>
</reference>
<sequence length="65" mass="7754">MCTHDAQMGDRQACRQMRSLHHQFSQNSTSSKTSLCTWFWFNSFRLPFESLKMKGALARQLERWL</sequence>
<dbReference type="AlphaFoldDB" id="A0A951UJ94"/>
<protein>
    <submittedName>
        <fullName evidence="1">Uncharacterized protein</fullName>
    </submittedName>
</protein>
<organism evidence="1 2">
    <name type="scientific">Mojavia pulchra JT2-VF2</name>
    <dbReference type="NCBI Taxonomy" id="287848"/>
    <lineage>
        <taxon>Bacteria</taxon>
        <taxon>Bacillati</taxon>
        <taxon>Cyanobacteriota</taxon>
        <taxon>Cyanophyceae</taxon>
        <taxon>Nostocales</taxon>
        <taxon>Nostocaceae</taxon>
    </lineage>
</organism>
<accession>A0A951UJ94</accession>